<dbReference type="STRING" id="796943.HMPREF9625_00939"/>
<dbReference type="InterPro" id="IPR036061">
    <property type="entry name" value="CheW-like_dom_sf"/>
</dbReference>
<feature type="region of interest" description="Disordered" evidence="4">
    <location>
        <begin position="1"/>
        <end position="20"/>
    </location>
</feature>
<dbReference type="SMART" id="SM00448">
    <property type="entry name" value="REC"/>
    <property type="match status" value="1"/>
</dbReference>
<proteinExistence type="predicted"/>
<comment type="function">
    <text evidence="2">May play the central regulatory role in sporulation. It may be an element of the effector pathway responsible for the activation of sporulation genes in response to nutritional stress. Spo0A may act in concert with spo0H (a sigma factor) to control the expression of some genes that are critical to the sporulation process.</text>
</comment>
<dbReference type="Pfam" id="PF01584">
    <property type="entry name" value="CheW"/>
    <property type="match status" value="1"/>
</dbReference>
<evidence type="ECO:0000313" key="7">
    <source>
        <dbReference type="EMBL" id="EHL10743.1"/>
    </source>
</evidence>
<dbReference type="PATRIC" id="fig|796943.3.peg.1356"/>
<dbReference type="Gene3D" id="2.40.50.180">
    <property type="entry name" value="CheA-289, Domain 4"/>
    <property type="match status" value="1"/>
</dbReference>
<dbReference type="InterPro" id="IPR024181">
    <property type="entry name" value="Chemotax_regulator_CheV"/>
</dbReference>
<dbReference type="AlphaFoldDB" id="G9WNK6"/>
<dbReference type="PIRSF" id="PIRSF002867">
    <property type="entry name" value="CheV"/>
    <property type="match status" value="1"/>
</dbReference>
<feature type="modified residue" description="4-aspartylphosphate" evidence="3">
    <location>
        <position position="257"/>
    </location>
</feature>
<dbReference type="EMBL" id="AFZC02000003">
    <property type="protein sequence ID" value="EHL10743.1"/>
    <property type="molecule type" value="Genomic_DNA"/>
</dbReference>
<feature type="domain" description="Response regulatory" evidence="5">
    <location>
        <begin position="199"/>
        <end position="324"/>
    </location>
</feature>
<dbReference type="InterPro" id="IPR011006">
    <property type="entry name" value="CheY-like_superfamily"/>
</dbReference>
<dbReference type="GO" id="GO:0006935">
    <property type="term" value="P:chemotaxis"/>
    <property type="evidence" value="ECO:0007669"/>
    <property type="project" value="InterPro"/>
</dbReference>
<dbReference type="Gene3D" id="2.30.30.40">
    <property type="entry name" value="SH3 Domains"/>
    <property type="match status" value="1"/>
</dbReference>
<evidence type="ECO:0000256" key="2">
    <source>
        <dbReference type="ARBA" id="ARBA00024867"/>
    </source>
</evidence>
<feature type="compositionally biased region" description="Basic residues" evidence="4">
    <location>
        <begin position="11"/>
        <end position="20"/>
    </location>
</feature>
<evidence type="ECO:0000256" key="1">
    <source>
        <dbReference type="ARBA" id="ARBA00018672"/>
    </source>
</evidence>
<dbReference type="Gene3D" id="3.40.50.2300">
    <property type="match status" value="1"/>
</dbReference>
<dbReference type="PANTHER" id="PTHR47233">
    <property type="entry name" value="CHEMOTAXIS PROTEIN CHEV"/>
    <property type="match status" value="1"/>
</dbReference>
<evidence type="ECO:0000259" key="5">
    <source>
        <dbReference type="PROSITE" id="PS50110"/>
    </source>
</evidence>
<dbReference type="Proteomes" id="UP000018461">
    <property type="component" value="Unassembled WGS sequence"/>
</dbReference>
<gene>
    <name evidence="7" type="ORF">HMPREF9625_00939</name>
</gene>
<protein>
    <recommendedName>
        <fullName evidence="1">Stage 0 sporulation protein A homolog</fullName>
    </recommendedName>
</protein>
<evidence type="ECO:0000256" key="4">
    <source>
        <dbReference type="SAM" id="MobiDB-lite"/>
    </source>
</evidence>
<dbReference type="InterPro" id="IPR002545">
    <property type="entry name" value="CheW-lke_dom"/>
</dbReference>
<comment type="caution">
    <text evidence="7">The sequence shown here is derived from an EMBL/GenBank/DDBJ whole genome shotgun (WGS) entry which is preliminary data.</text>
</comment>
<keyword evidence="3" id="KW-0597">Phosphoprotein</keyword>
<evidence type="ECO:0000259" key="6">
    <source>
        <dbReference type="PROSITE" id="PS50851"/>
    </source>
</evidence>
<keyword evidence="8" id="KW-1185">Reference proteome</keyword>
<feature type="domain" description="CheW-like" evidence="6">
    <location>
        <begin position="38"/>
        <end position="178"/>
    </location>
</feature>
<evidence type="ECO:0000256" key="3">
    <source>
        <dbReference type="PROSITE-ProRule" id="PRU00169"/>
    </source>
</evidence>
<dbReference type="PROSITE" id="PS50851">
    <property type="entry name" value="CHEW"/>
    <property type="match status" value="1"/>
</dbReference>
<evidence type="ECO:0000313" key="8">
    <source>
        <dbReference type="Proteomes" id="UP000018461"/>
    </source>
</evidence>
<dbReference type="PROSITE" id="PS50110">
    <property type="entry name" value="RESPONSE_REGULATORY"/>
    <property type="match status" value="1"/>
</dbReference>
<dbReference type="SUPFAM" id="SSF52172">
    <property type="entry name" value="CheY-like"/>
    <property type="match status" value="1"/>
</dbReference>
<reference evidence="7" key="2">
    <citation type="submission" date="2013-03" db="EMBL/GenBank/DDBJ databases">
        <title>The Genome Sequence of Oribacterium sp. ACB1.</title>
        <authorList>
            <consortium name="The Broad Institute Genomics Platform"/>
            <consortium name="The Broad Institute Genome Sequencing Center for Infectious Disease"/>
            <person name="Earl A."/>
            <person name="Ward D."/>
            <person name="Feldgarden M."/>
            <person name="Gevers D."/>
            <person name="Sizova M."/>
            <person name="Hazen A."/>
            <person name="Epstein S."/>
            <person name="Walker B."/>
            <person name="Young S."/>
            <person name="Zeng Q."/>
            <person name="Gargeya S."/>
            <person name="Fitzgerald M."/>
            <person name="Haas B."/>
            <person name="Abouelleil A."/>
            <person name="Allen A.W."/>
            <person name="Alvarado L."/>
            <person name="Arachchi H.M."/>
            <person name="Berlin A.M."/>
            <person name="Chapman S.B."/>
            <person name="Gainer-Dewar J."/>
            <person name="Goldberg J."/>
            <person name="Griggs A."/>
            <person name="Gujja S."/>
            <person name="Hansen M."/>
            <person name="Howarth C."/>
            <person name="Imamovic A."/>
            <person name="Ireland A."/>
            <person name="Larimer J."/>
            <person name="McCowan C."/>
            <person name="Murphy C."/>
            <person name="Pearson M."/>
            <person name="Poon T.W."/>
            <person name="Priest M."/>
            <person name="Roberts A."/>
            <person name="Saif S."/>
            <person name="Shea T."/>
            <person name="Sisk P."/>
            <person name="Sykes S."/>
            <person name="Wortman J."/>
            <person name="Nusbaum C."/>
            <person name="Birren B."/>
        </authorList>
    </citation>
    <scope>NUCLEOTIDE SEQUENCE [LARGE SCALE GENOMIC DNA]</scope>
    <source>
        <strain evidence="7">ACB1</strain>
    </source>
</reference>
<organism evidence="7 8">
    <name type="scientific">Oribacterium parvum ACB1</name>
    <dbReference type="NCBI Taxonomy" id="796943"/>
    <lineage>
        <taxon>Bacteria</taxon>
        <taxon>Bacillati</taxon>
        <taxon>Bacillota</taxon>
        <taxon>Clostridia</taxon>
        <taxon>Lachnospirales</taxon>
        <taxon>Lachnospiraceae</taxon>
        <taxon>Oribacterium</taxon>
    </lineage>
</organism>
<dbReference type="HOGENOM" id="CLU_048995_0_1_9"/>
<dbReference type="Pfam" id="PF00072">
    <property type="entry name" value="Response_reg"/>
    <property type="match status" value="1"/>
</dbReference>
<dbReference type="SUPFAM" id="SSF50341">
    <property type="entry name" value="CheW-like"/>
    <property type="match status" value="1"/>
</dbReference>
<dbReference type="PANTHER" id="PTHR47233:SF3">
    <property type="entry name" value="CHEMOTAXIS PROTEIN CHEV"/>
    <property type="match status" value="1"/>
</dbReference>
<reference evidence="7" key="1">
    <citation type="submission" date="2011-08" db="EMBL/GenBank/DDBJ databases">
        <authorList>
            <consortium name="The Broad Institute Genome Sequencing Platform"/>
            <person name="Earl A."/>
            <person name="Ward D."/>
            <person name="Feldgarden M."/>
            <person name="Gevers D."/>
            <person name="Sizova M."/>
            <person name="Hazen A."/>
            <person name="Epstein S."/>
            <person name="Young S.K."/>
            <person name="Zeng Q."/>
            <person name="Gargeya S."/>
            <person name="Fitzgerald M."/>
            <person name="Haas B."/>
            <person name="Abouelleil A."/>
            <person name="Alvarado L."/>
            <person name="Arachchi H.M."/>
            <person name="Berlin A."/>
            <person name="Brown A."/>
            <person name="Chapman S.B."/>
            <person name="Chen Z."/>
            <person name="Dunbar C."/>
            <person name="Freedman E."/>
            <person name="Gearin G."/>
            <person name="Gellesch M."/>
            <person name="Goldberg J."/>
            <person name="Griggs A."/>
            <person name="Gujja S."/>
            <person name="Heiman D."/>
            <person name="Howarth C."/>
            <person name="Larson L."/>
            <person name="Lui A."/>
            <person name="MacDonald P.J.P."/>
            <person name="Montmayeur A."/>
            <person name="Murphy C."/>
            <person name="Neiman D."/>
            <person name="Pearson M."/>
            <person name="Priest M."/>
            <person name="Roberts A."/>
            <person name="Saif S."/>
            <person name="Shea T."/>
            <person name="Shenoy N."/>
            <person name="Sisk P."/>
            <person name="Stolte C."/>
            <person name="Sykes S."/>
            <person name="Wortman J."/>
            <person name="Nusbaum C."/>
            <person name="Birren B."/>
        </authorList>
    </citation>
    <scope>NUCLEOTIDE SEQUENCE</scope>
    <source>
        <strain evidence="7">ACB1</strain>
    </source>
</reference>
<dbReference type="InterPro" id="IPR001789">
    <property type="entry name" value="Sig_transdc_resp-reg_receiver"/>
</dbReference>
<name>G9WNK6_9FIRM</name>
<dbReference type="GO" id="GO:0000160">
    <property type="term" value="P:phosphorelay signal transduction system"/>
    <property type="evidence" value="ECO:0007669"/>
    <property type="project" value="InterPro"/>
</dbReference>
<dbReference type="SMART" id="SM00260">
    <property type="entry name" value="CheW"/>
    <property type="match status" value="1"/>
</dbReference>
<sequence length="338" mass="37828">MGQDAGPSLRKNGKGRGYTKMKKKNEKEGILLESGTNEIEIMKFRVLGEFYGINVAKVKEIMMTEKIKPMPHSHASVEGFFKPRQQLITVINLANYLTGTTPEQGARDLFIITHFNKMMVAFRVDSIEGISRISWQSIQKPDRTLANGAESVATGIAQCDNQLVTILDFEKIVAEIAPATGIKLEEIEKMGARSTITAPVVVAEDSVLLQKMIGTSLQKAGFTDVRVYNNGQEAWEYISSLKDDPDLYKKINLVITDIEMPMMDGHRLTKLMKEDMRLKRIPVVIFSSLINEQMRVKGKEVGADEQLSKPEIGHLVEILDILIKRFRESDHAVLAHGA</sequence>
<accession>G9WNK6</accession>